<dbReference type="NCBIfam" id="TIGR00595">
    <property type="entry name" value="priA"/>
    <property type="match status" value="1"/>
</dbReference>
<dbReference type="PATRIC" id="fig|520762.4.peg.1609"/>
<keyword evidence="16" id="KW-1185">Reference proteome</keyword>
<evidence type="ECO:0000259" key="14">
    <source>
        <dbReference type="PROSITE" id="PS51194"/>
    </source>
</evidence>
<name>A0A140L607_9FIRM</name>
<dbReference type="Pfam" id="PF18319">
    <property type="entry name" value="Zn_ribbon_PriA"/>
    <property type="match status" value="1"/>
</dbReference>
<dbReference type="Pfam" id="PF00270">
    <property type="entry name" value="DEAD"/>
    <property type="match status" value="1"/>
</dbReference>
<dbReference type="GO" id="GO:0006310">
    <property type="term" value="P:DNA recombination"/>
    <property type="evidence" value="ECO:0007669"/>
    <property type="project" value="InterPro"/>
</dbReference>
<dbReference type="SMART" id="SM00487">
    <property type="entry name" value="DEXDc"/>
    <property type="match status" value="1"/>
</dbReference>
<protein>
    <recommendedName>
        <fullName evidence="12">Replication restart protein PriA</fullName>
    </recommendedName>
    <alternativeName>
        <fullName evidence="12">ATP-dependent DNA helicase PriA</fullName>
        <ecNumber evidence="12">5.6.2.4</ecNumber>
    </alternativeName>
    <alternativeName>
        <fullName evidence="12">DNA 3'-5' helicase PriA</fullName>
    </alternativeName>
</protein>
<dbReference type="EC" id="5.6.2.4" evidence="12"/>
<evidence type="ECO:0000256" key="8">
    <source>
        <dbReference type="ARBA" id="ARBA00022840"/>
    </source>
</evidence>
<evidence type="ECO:0000313" key="16">
    <source>
        <dbReference type="Proteomes" id="UP000070456"/>
    </source>
</evidence>
<dbReference type="GO" id="GO:0005524">
    <property type="term" value="F:ATP binding"/>
    <property type="evidence" value="ECO:0007669"/>
    <property type="project" value="UniProtKB-UniRule"/>
</dbReference>
<proteinExistence type="inferred from homology"/>
<dbReference type="Pfam" id="PF17764">
    <property type="entry name" value="PriA_3primeBD"/>
    <property type="match status" value="1"/>
</dbReference>
<feature type="binding site" evidence="12">
    <location>
        <position position="565"/>
    </location>
    <ligand>
        <name>Zn(2+)</name>
        <dbReference type="ChEBI" id="CHEBI:29105"/>
        <label>1</label>
    </ligand>
</feature>
<dbReference type="CDD" id="cd17929">
    <property type="entry name" value="DEXHc_priA"/>
    <property type="match status" value="1"/>
</dbReference>
<feature type="binding site" evidence="12">
    <location>
        <position position="552"/>
    </location>
    <ligand>
        <name>Zn(2+)</name>
        <dbReference type="ChEBI" id="CHEBI:29105"/>
        <label>2</label>
    </ligand>
</feature>
<dbReference type="InterPro" id="IPR041222">
    <property type="entry name" value="PriA_3primeBD"/>
</dbReference>
<accession>A0A140L607</accession>
<feature type="binding site" evidence="12">
    <location>
        <position position="525"/>
    </location>
    <ligand>
        <name>Zn(2+)</name>
        <dbReference type="ChEBI" id="CHEBI:29105"/>
        <label>1</label>
    </ligand>
</feature>
<keyword evidence="4 12" id="KW-0547">Nucleotide-binding</keyword>
<evidence type="ECO:0000256" key="4">
    <source>
        <dbReference type="ARBA" id="ARBA00022741"/>
    </source>
</evidence>
<comment type="subunit">
    <text evidence="12">Component of the replication restart primosome.</text>
</comment>
<evidence type="ECO:0000256" key="2">
    <source>
        <dbReference type="ARBA" id="ARBA00022705"/>
    </source>
</evidence>
<comment type="catalytic activity">
    <reaction evidence="11 12">
        <text>ATP + H2O = ADP + phosphate + H(+)</text>
        <dbReference type="Rhea" id="RHEA:13065"/>
        <dbReference type="ChEBI" id="CHEBI:15377"/>
        <dbReference type="ChEBI" id="CHEBI:15378"/>
        <dbReference type="ChEBI" id="CHEBI:30616"/>
        <dbReference type="ChEBI" id="CHEBI:43474"/>
        <dbReference type="ChEBI" id="CHEBI:456216"/>
        <dbReference type="EC" id="5.6.2.4"/>
    </reaction>
</comment>
<comment type="function">
    <text evidence="12">Initiates the restart of stalled replication forks, which reloads the replicative helicase on sites other than the origin of replication. Recognizes and binds to abandoned replication forks and remodels them to uncover a helicase loading site. Promotes assembly of the primosome at these replication forks.</text>
</comment>
<dbReference type="NCBIfam" id="NF004066">
    <property type="entry name" value="PRK05580.1-3"/>
    <property type="match status" value="1"/>
</dbReference>
<dbReference type="PROSITE" id="PS51194">
    <property type="entry name" value="HELICASE_CTER"/>
    <property type="match status" value="1"/>
</dbReference>
<dbReference type="GO" id="GO:0008270">
    <property type="term" value="F:zinc ion binding"/>
    <property type="evidence" value="ECO:0007669"/>
    <property type="project" value="UniProtKB-UniRule"/>
</dbReference>
<dbReference type="RefSeq" id="WP_068556040.1">
    <property type="nucleotide sequence ID" value="NZ_LOEE01000030.1"/>
</dbReference>
<feature type="binding site" evidence="12">
    <location>
        <position position="555"/>
    </location>
    <ligand>
        <name>Zn(2+)</name>
        <dbReference type="ChEBI" id="CHEBI:29105"/>
        <label>2</label>
    </ligand>
</feature>
<dbReference type="GO" id="GO:0006270">
    <property type="term" value="P:DNA replication initiation"/>
    <property type="evidence" value="ECO:0007669"/>
    <property type="project" value="TreeGrafter"/>
</dbReference>
<keyword evidence="10 12" id="KW-0413">Isomerase</keyword>
<evidence type="ECO:0000256" key="7">
    <source>
        <dbReference type="ARBA" id="ARBA00022833"/>
    </source>
</evidence>
<dbReference type="Pfam" id="PF18074">
    <property type="entry name" value="PriA_C"/>
    <property type="match status" value="1"/>
</dbReference>
<feature type="binding site" evidence="12">
    <location>
        <position position="528"/>
    </location>
    <ligand>
        <name>Zn(2+)</name>
        <dbReference type="ChEBI" id="CHEBI:29105"/>
        <label>1</label>
    </ligand>
</feature>
<dbReference type="PANTHER" id="PTHR30580:SF0">
    <property type="entry name" value="PRIMOSOMAL PROTEIN N"/>
    <property type="match status" value="1"/>
</dbReference>
<dbReference type="HAMAP" id="MF_00983">
    <property type="entry name" value="PriA"/>
    <property type="match status" value="1"/>
</dbReference>
<gene>
    <name evidence="12 15" type="primary">priA</name>
    <name evidence="15" type="ORF">AN619_14460</name>
</gene>
<dbReference type="InterPro" id="IPR005259">
    <property type="entry name" value="PriA"/>
</dbReference>
<feature type="binding site" evidence="12">
    <location>
        <position position="537"/>
    </location>
    <ligand>
        <name>Zn(2+)</name>
        <dbReference type="ChEBI" id="CHEBI:29105"/>
        <label>2</label>
    </ligand>
</feature>
<feature type="domain" description="Helicase C-terminal" evidence="14">
    <location>
        <begin position="560"/>
        <end position="734"/>
    </location>
</feature>
<evidence type="ECO:0000256" key="6">
    <source>
        <dbReference type="ARBA" id="ARBA00022806"/>
    </source>
</evidence>
<dbReference type="InterPro" id="IPR001650">
    <property type="entry name" value="Helicase_C-like"/>
</dbReference>
<dbReference type="InterPro" id="IPR027417">
    <property type="entry name" value="P-loop_NTPase"/>
</dbReference>
<keyword evidence="3 12" id="KW-0479">Metal-binding</keyword>
<feature type="binding site" evidence="12">
    <location>
        <position position="534"/>
    </location>
    <ligand>
        <name>Zn(2+)</name>
        <dbReference type="ChEBI" id="CHEBI:29105"/>
        <label>2</label>
    </ligand>
</feature>
<dbReference type="SMART" id="SM00490">
    <property type="entry name" value="HELICc"/>
    <property type="match status" value="1"/>
</dbReference>
<evidence type="ECO:0000256" key="3">
    <source>
        <dbReference type="ARBA" id="ARBA00022723"/>
    </source>
</evidence>
<evidence type="ECO:0000259" key="13">
    <source>
        <dbReference type="PROSITE" id="PS51192"/>
    </source>
</evidence>
<feature type="binding site" evidence="12">
    <location>
        <position position="568"/>
    </location>
    <ligand>
        <name>Zn(2+)</name>
        <dbReference type="ChEBI" id="CHEBI:29105"/>
        <label>1</label>
    </ligand>
</feature>
<dbReference type="PROSITE" id="PS51192">
    <property type="entry name" value="HELICASE_ATP_BIND_1"/>
    <property type="match status" value="1"/>
</dbReference>
<dbReference type="InterPro" id="IPR042115">
    <property type="entry name" value="PriA_3primeBD_sf"/>
</dbReference>
<sequence>MEKTSYAEVVVNNRSNQTNMTYTYGIPKDLSDRVSIGSRVMVPFGKGNKLVEGYVLSKDEGLSIQLSKIKYIQRVLDEESLLSEKMIDLCKWMREEYLCTYMDAIQCIIPTGISYKTEKKIRLCRDVSMEEWGQGGFTDRQWAVMKVLRKHPNVSEDALRQLLDFDPSSTLRSLEAKNIIFIEYQLKNNVSILTEKVIRLSAKEKIHEEISKLNQNAKKQKQLLEYLANHGEIAWSKLKESLDISPSTIESLTKKGLVHVETVEKRRVPYGDFPVEATGPHGLTEEQKKVVEQVIPHIMDAKYQPFLLHGVTGSGKTEVYMQIIDQVLKQSKEAIVLVPEISLTPQMIERFKGRFGNNIAVLHSKLSLGERLDEWNRIKNGEVKIAVGARSAVFAPFHNLGIIIVDEEHEHTYKSESSPKYHAVEVAEFRCRQHGAVLLLGSATPSLESYYKAEKGEYKKLVMQNRYNQNDLPSIQIVDMRTELQKGNKSVFSESLYREIKQNLENKEQTILFLNRRGYSTFISCRNCGYVAKCPHCEISLTYHKNVHYISCHYCHYRQQPPDICPKCGSKYIKYFGAGTEKIEKVTGKLFPTAKIIRLDLDTTSRKGSMERIMQEIKQGKADIIIGTQMIAKGLDFPNVTLVGVIAADMNLNLPEFRAAERTFQLITQVAGRAGRGRRMGRVVVQTYDPEHFAIQASQNHDFISFYEQEILMRKEFLYPPFSRLINITIAGTKESEVIKTADHFATALRQRMGSEKIPSEETVFGPSPAPLSKIKEKYRWQIVIKSKLIDQTALKGIINNIRNDITDRNYANDISISIDVNPFHML</sequence>
<dbReference type="Gene3D" id="3.40.50.300">
    <property type="entry name" value="P-loop containing nucleotide triphosphate hydrolases"/>
    <property type="match status" value="2"/>
</dbReference>
<dbReference type="GO" id="GO:0043138">
    <property type="term" value="F:3'-5' DNA helicase activity"/>
    <property type="evidence" value="ECO:0007669"/>
    <property type="project" value="UniProtKB-EC"/>
</dbReference>
<evidence type="ECO:0000256" key="1">
    <source>
        <dbReference type="ARBA" id="ARBA00022515"/>
    </source>
</evidence>
<dbReference type="Gene3D" id="3.40.1440.60">
    <property type="entry name" value="PriA, 3(prime) DNA-binding domain"/>
    <property type="match status" value="1"/>
</dbReference>
<keyword evidence="8 12" id="KW-0067">ATP-binding</keyword>
<keyword evidence="2 12" id="KW-0235">DNA replication</keyword>
<organism evidence="15 16">
    <name type="scientific">Thermotalea metallivorans</name>
    <dbReference type="NCBI Taxonomy" id="520762"/>
    <lineage>
        <taxon>Bacteria</taxon>
        <taxon>Bacillati</taxon>
        <taxon>Bacillota</taxon>
        <taxon>Clostridia</taxon>
        <taxon>Peptostreptococcales</taxon>
        <taxon>Thermotaleaceae</taxon>
        <taxon>Thermotalea</taxon>
    </lineage>
</organism>
<evidence type="ECO:0000256" key="11">
    <source>
        <dbReference type="ARBA" id="ARBA00048988"/>
    </source>
</evidence>
<dbReference type="STRING" id="520762.AN619_14460"/>
<dbReference type="CDD" id="cd18804">
    <property type="entry name" value="SF2_C_priA"/>
    <property type="match status" value="1"/>
</dbReference>
<keyword evidence="9 12" id="KW-0238">DNA-binding</keyword>
<evidence type="ECO:0000256" key="10">
    <source>
        <dbReference type="ARBA" id="ARBA00023235"/>
    </source>
</evidence>
<dbReference type="GO" id="GO:0016887">
    <property type="term" value="F:ATP hydrolysis activity"/>
    <property type="evidence" value="ECO:0007669"/>
    <property type="project" value="RHEA"/>
</dbReference>
<reference evidence="15 16" key="1">
    <citation type="submission" date="2015-12" db="EMBL/GenBank/DDBJ databases">
        <title>Draft genome sequence of the thermoanaerobe Thermotalea metallivorans, an isolate from the runoff channel of the Great Artesian Basin, Australia.</title>
        <authorList>
            <person name="Patel B.K."/>
        </authorList>
    </citation>
    <scope>NUCLEOTIDE SEQUENCE [LARGE SCALE GENOMIC DNA]</scope>
    <source>
        <strain evidence="15 16">B2-1</strain>
    </source>
</reference>
<dbReference type="SUPFAM" id="SSF52540">
    <property type="entry name" value="P-loop containing nucleoside triphosphate hydrolases"/>
    <property type="match status" value="1"/>
</dbReference>
<comment type="cofactor">
    <cofactor evidence="12">
        <name>Zn(2+)</name>
        <dbReference type="ChEBI" id="CHEBI:29105"/>
    </cofactor>
    <text evidence="12">Binds 2 zinc ions per subunit.</text>
</comment>
<keyword evidence="1 12" id="KW-0639">Primosome</keyword>
<dbReference type="GO" id="GO:1990077">
    <property type="term" value="C:primosome complex"/>
    <property type="evidence" value="ECO:0007669"/>
    <property type="project" value="UniProtKB-UniRule"/>
</dbReference>
<feature type="domain" description="Helicase ATP-binding" evidence="13">
    <location>
        <begin position="297"/>
        <end position="463"/>
    </location>
</feature>
<dbReference type="GO" id="GO:0006269">
    <property type="term" value="P:DNA replication, synthesis of primer"/>
    <property type="evidence" value="ECO:0007669"/>
    <property type="project" value="UniProtKB-KW"/>
</dbReference>
<dbReference type="InterPro" id="IPR040498">
    <property type="entry name" value="PriA_CRR"/>
</dbReference>
<comment type="caution">
    <text evidence="15">The sequence shown here is derived from an EMBL/GenBank/DDBJ whole genome shotgun (WGS) entry which is preliminary data.</text>
</comment>
<dbReference type="AlphaFoldDB" id="A0A140L607"/>
<comment type="similarity">
    <text evidence="12">Belongs to the helicase family. PriA subfamily.</text>
</comment>
<evidence type="ECO:0000256" key="5">
    <source>
        <dbReference type="ARBA" id="ARBA00022801"/>
    </source>
</evidence>
<dbReference type="InterPro" id="IPR041236">
    <property type="entry name" value="PriA_C"/>
</dbReference>
<dbReference type="GO" id="GO:0006302">
    <property type="term" value="P:double-strand break repair"/>
    <property type="evidence" value="ECO:0007669"/>
    <property type="project" value="InterPro"/>
</dbReference>
<dbReference type="GO" id="GO:0003677">
    <property type="term" value="F:DNA binding"/>
    <property type="evidence" value="ECO:0007669"/>
    <property type="project" value="UniProtKB-UniRule"/>
</dbReference>
<evidence type="ECO:0000256" key="12">
    <source>
        <dbReference type="HAMAP-Rule" id="MF_00983"/>
    </source>
</evidence>
<dbReference type="InterPro" id="IPR014001">
    <property type="entry name" value="Helicase_ATP-bd"/>
</dbReference>
<dbReference type="Proteomes" id="UP000070456">
    <property type="component" value="Unassembled WGS sequence"/>
</dbReference>
<comment type="catalytic activity">
    <reaction evidence="12">
        <text>Couples ATP hydrolysis with the unwinding of duplex DNA by translocating in the 3'-5' direction.</text>
        <dbReference type="EC" id="5.6.2.4"/>
    </reaction>
</comment>
<dbReference type="InterPro" id="IPR011545">
    <property type="entry name" value="DEAD/DEAH_box_helicase_dom"/>
</dbReference>
<keyword evidence="7 12" id="KW-0862">Zinc</keyword>
<dbReference type="FunFam" id="3.40.50.300:FF:000489">
    <property type="entry name" value="Primosome assembly protein PriA"/>
    <property type="match status" value="1"/>
</dbReference>
<evidence type="ECO:0000313" key="15">
    <source>
        <dbReference type="EMBL" id="KXG75982.1"/>
    </source>
</evidence>
<keyword evidence="6 12" id="KW-0347">Helicase</keyword>
<dbReference type="Pfam" id="PF00271">
    <property type="entry name" value="Helicase_C"/>
    <property type="match status" value="1"/>
</dbReference>
<dbReference type="EMBL" id="LOEE01000030">
    <property type="protein sequence ID" value="KXG75982.1"/>
    <property type="molecule type" value="Genomic_DNA"/>
</dbReference>
<dbReference type="PANTHER" id="PTHR30580">
    <property type="entry name" value="PRIMOSOMAL PROTEIN N"/>
    <property type="match status" value="1"/>
</dbReference>
<evidence type="ECO:0000256" key="9">
    <source>
        <dbReference type="ARBA" id="ARBA00023125"/>
    </source>
</evidence>
<keyword evidence="5 12" id="KW-0378">Hydrolase</keyword>